<name>A0A8T8SCA9_9BASI</name>
<dbReference type="Pfam" id="PF16679">
    <property type="entry name" value="CDT1_C"/>
    <property type="match status" value="1"/>
</dbReference>
<comment type="caution">
    <text evidence="5">The sequence shown here is derived from an EMBL/GenBank/DDBJ whole genome shotgun (WGS) entry which is preliminary data.</text>
</comment>
<accession>A0A8T8SCA9</accession>
<sequence length="164" mass="17264">MDVLKRKSLISRLPEIADSLYMLFTQAAVAQGMAPTPRSSSSKSTTASGEVAESSSTIPAMTATPRVPVLPLSEVLTSLTRSSRTILSRVELREALDLLIEFVPGFLEIRKVGQGGAEWATLVFGRGGAGAGVAQGAEGASSETAPVSQPLGLKEVRERLRLLV</sequence>
<evidence type="ECO:0000256" key="3">
    <source>
        <dbReference type="SAM" id="MobiDB-lite"/>
    </source>
</evidence>
<proteinExistence type="inferred from homology"/>
<feature type="domain" description="DNA replication factor Cdt1 C-terminal" evidence="4">
    <location>
        <begin position="3"/>
        <end position="113"/>
    </location>
</feature>
<gene>
    <name evidence="5" type="ORF">A4X13_0g8942</name>
</gene>
<dbReference type="EMBL" id="LWDF02001962">
    <property type="protein sequence ID" value="KAE8237031.1"/>
    <property type="molecule type" value="Genomic_DNA"/>
</dbReference>
<keyword evidence="6" id="KW-1185">Reference proteome</keyword>
<dbReference type="Proteomes" id="UP000077521">
    <property type="component" value="Unassembled WGS sequence"/>
</dbReference>
<dbReference type="InterPro" id="IPR038090">
    <property type="entry name" value="Cdt1_C_WH_dom_sf"/>
</dbReference>
<dbReference type="Gene3D" id="1.10.10.1420">
    <property type="entry name" value="DNA replication factor Cdt1, C-terminal WH domain"/>
    <property type="match status" value="1"/>
</dbReference>
<evidence type="ECO:0000259" key="4">
    <source>
        <dbReference type="Pfam" id="PF16679"/>
    </source>
</evidence>
<evidence type="ECO:0000313" key="6">
    <source>
        <dbReference type="Proteomes" id="UP000077521"/>
    </source>
</evidence>
<keyword evidence="2" id="KW-0131">Cell cycle</keyword>
<reference evidence="5" key="1">
    <citation type="submission" date="2016-04" db="EMBL/GenBank/DDBJ databases">
        <authorList>
            <person name="Nguyen H.D."/>
            <person name="Samba Siva P."/>
            <person name="Cullis J."/>
            <person name="Levesque C.A."/>
            <person name="Hambleton S."/>
        </authorList>
    </citation>
    <scope>NUCLEOTIDE SEQUENCE</scope>
    <source>
        <strain evidence="5">DAOMC 236416</strain>
    </source>
</reference>
<feature type="compositionally biased region" description="Low complexity" evidence="3">
    <location>
        <begin position="39"/>
        <end position="48"/>
    </location>
</feature>
<dbReference type="InterPro" id="IPR032054">
    <property type="entry name" value="Cdt1_C"/>
</dbReference>
<reference evidence="5" key="2">
    <citation type="journal article" date="2019" name="IMA Fungus">
        <title>Genome sequencing and comparison of five Tilletia species to identify candidate genes for the detection of regulated species infecting wheat.</title>
        <authorList>
            <person name="Nguyen H.D.T."/>
            <person name="Sultana T."/>
            <person name="Kesanakurti P."/>
            <person name="Hambleton S."/>
        </authorList>
    </citation>
    <scope>NUCLEOTIDE SEQUENCE</scope>
    <source>
        <strain evidence="5">DAOMC 236416</strain>
    </source>
</reference>
<dbReference type="AlphaFoldDB" id="A0A8T8SCA9"/>
<organism evidence="5 6">
    <name type="scientific">Tilletia indica</name>
    <dbReference type="NCBI Taxonomy" id="43049"/>
    <lineage>
        <taxon>Eukaryota</taxon>
        <taxon>Fungi</taxon>
        <taxon>Dikarya</taxon>
        <taxon>Basidiomycota</taxon>
        <taxon>Ustilaginomycotina</taxon>
        <taxon>Exobasidiomycetes</taxon>
        <taxon>Tilletiales</taxon>
        <taxon>Tilletiaceae</taxon>
        <taxon>Tilletia</taxon>
    </lineage>
</organism>
<evidence type="ECO:0000256" key="1">
    <source>
        <dbReference type="ARBA" id="ARBA00008356"/>
    </source>
</evidence>
<comment type="similarity">
    <text evidence="1">Belongs to the Cdt1 family.</text>
</comment>
<evidence type="ECO:0000313" key="5">
    <source>
        <dbReference type="EMBL" id="KAE8237031.1"/>
    </source>
</evidence>
<feature type="region of interest" description="Disordered" evidence="3">
    <location>
        <begin position="34"/>
        <end position="60"/>
    </location>
</feature>
<protein>
    <recommendedName>
        <fullName evidence="4">DNA replication factor Cdt1 C-terminal domain-containing protein</fullName>
    </recommendedName>
</protein>
<evidence type="ECO:0000256" key="2">
    <source>
        <dbReference type="ARBA" id="ARBA00023306"/>
    </source>
</evidence>